<feature type="transmembrane region" description="Helical" evidence="1">
    <location>
        <begin position="120"/>
        <end position="141"/>
    </location>
</feature>
<evidence type="ECO:0000256" key="1">
    <source>
        <dbReference type="SAM" id="Phobius"/>
    </source>
</evidence>
<feature type="transmembrane region" description="Helical" evidence="1">
    <location>
        <begin position="177"/>
        <end position="196"/>
    </location>
</feature>
<keyword evidence="3" id="KW-1185">Reference proteome</keyword>
<organism evidence="2 3">
    <name type="scientific">Piscirickettsia litoralis</name>
    <dbReference type="NCBI Taxonomy" id="1891921"/>
    <lineage>
        <taxon>Bacteria</taxon>
        <taxon>Pseudomonadati</taxon>
        <taxon>Pseudomonadota</taxon>
        <taxon>Gammaproteobacteria</taxon>
        <taxon>Thiotrichales</taxon>
        <taxon>Piscirickettsiaceae</taxon>
        <taxon>Piscirickettsia</taxon>
    </lineage>
</organism>
<accession>A0ABX3A2D2</accession>
<feature type="transmembrane region" description="Helical" evidence="1">
    <location>
        <begin position="208"/>
        <end position="228"/>
    </location>
</feature>
<keyword evidence="1" id="KW-0812">Transmembrane</keyword>
<reference evidence="2 3" key="1">
    <citation type="submission" date="2016-08" db="EMBL/GenBank/DDBJ databases">
        <title>Draft genome sequence of Candidatus Piscirickettsia litoralis, from seawater.</title>
        <authorList>
            <person name="Wan X."/>
            <person name="Lee A.J."/>
            <person name="Hou S."/>
            <person name="Donachie S.P."/>
        </authorList>
    </citation>
    <scope>NUCLEOTIDE SEQUENCE [LARGE SCALE GENOMIC DNA]</scope>
    <source>
        <strain evidence="2 3">Y2</strain>
    </source>
</reference>
<dbReference type="EMBL" id="MDTU01000001">
    <property type="protein sequence ID" value="ODN42789.1"/>
    <property type="molecule type" value="Genomic_DNA"/>
</dbReference>
<feature type="transmembrane region" description="Helical" evidence="1">
    <location>
        <begin position="12"/>
        <end position="27"/>
    </location>
</feature>
<feature type="transmembrane region" description="Helical" evidence="1">
    <location>
        <begin position="153"/>
        <end position="170"/>
    </location>
</feature>
<keyword evidence="1" id="KW-0472">Membrane</keyword>
<evidence type="ECO:0000313" key="3">
    <source>
        <dbReference type="Proteomes" id="UP000094329"/>
    </source>
</evidence>
<proteinExistence type="predicted"/>
<gene>
    <name evidence="2" type="ORF">BGC07_07470</name>
</gene>
<protein>
    <submittedName>
        <fullName evidence="2">Uncharacterized protein</fullName>
    </submittedName>
</protein>
<feature type="transmembrane region" description="Helical" evidence="1">
    <location>
        <begin position="80"/>
        <end position="99"/>
    </location>
</feature>
<comment type="caution">
    <text evidence="2">The sequence shown here is derived from an EMBL/GenBank/DDBJ whole genome shotgun (WGS) entry which is preliminary data.</text>
</comment>
<name>A0ABX3A2D2_9GAMM</name>
<evidence type="ECO:0000313" key="2">
    <source>
        <dbReference type="EMBL" id="ODN42789.1"/>
    </source>
</evidence>
<sequence>MVSMIKQLINDWFVGALLFIFATLLLIDQGGASSSQGWIWMTLVLFLMFGEKCPSAYRWAFPGVAVGLVAEVFWGGVLNWIESAVCIFFAIAFLLKFFVERKCIKWLRKNFKLSAMNFCFLLFLFLTFASLVVMLFHIGIFSNIKKITYLQEALVFLPGFSIGFMVLLCSIQLYRPVFIIVLPAYFAGFISATHNIYSGVFLFPSIQIASWVTVALMVVNVAGLYFWYMDYSKNDSLPGKNTNESV</sequence>
<keyword evidence="1" id="KW-1133">Transmembrane helix</keyword>
<dbReference type="Proteomes" id="UP000094329">
    <property type="component" value="Unassembled WGS sequence"/>
</dbReference>